<dbReference type="Proteomes" id="UP000284767">
    <property type="component" value="Unassembled WGS sequence"/>
</dbReference>
<dbReference type="Proteomes" id="UP000194857">
    <property type="component" value="Unassembled WGS sequence"/>
</dbReference>
<evidence type="ECO:0000313" key="15">
    <source>
        <dbReference type="Proteomes" id="UP000270834"/>
    </source>
</evidence>
<keyword evidence="4" id="KW-0411">Iron-sulfur</keyword>
<reference evidence="10 15" key="7">
    <citation type="submission" date="2018-08" db="EMBL/GenBank/DDBJ databases">
        <title>Recombination of ecologically and evolutionarily significant loci maintains genetic cohesion in the Pseudomonas syringae species complex.</title>
        <authorList>
            <person name="Dillon M."/>
            <person name="Thakur S."/>
            <person name="Almeida R.N.D."/>
            <person name="Weir B.S."/>
            <person name="Guttman D.S."/>
        </authorList>
    </citation>
    <scope>NUCLEOTIDE SEQUENCE [LARGE SCALE GENOMIC DNA]</scope>
    <source>
        <strain evidence="10 15">ICMP 7846</strain>
    </source>
</reference>
<evidence type="ECO:0000256" key="3">
    <source>
        <dbReference type="ARBA" id="ARBA00023004"/>
    </source>
</evidence>
<evidence type="ECO:0000313" key="16">
    <source>
        <dbReference type="Proteomes" id="UP000284767"/>
    </source>
</evidence>
<reference evidence="7" key="9">
    <citation type="submission" date="2020-01" db="EMBL/GenBank/DDBJ databases">
        <title>Bacteria Cultured from War Wounds Associated with the Conflict in Eastern Ukraine.</title>
        <authorList>
            <person name="Snesrud E."/>
            <person name="Galac M.R."/>
            <person name="Mc Gann P."/>
            <person name="Valentine K."/>
            <person name="Viacheslav K."/>
        </authorList>
    </citation>
    <scope>NUCLEOTIDE SEQUENCE</scope>
    <source>
        <strain evidence="7">VNMU148</strain>
    </source>
</reference>
<dbReference type="Proteomes" id="UP000270834">
    <property type="component" value="Unassembled WGS sequence"/>
</dbReference>
<dbReference type="AlphaFoldDB" id="A0A080VNQ3"/>
<reference evidence="6" key="2">
    <citation type="submission" date="2015-06" db="EMBL/GenBank/DDBJ databases">
        <authorList>
            <person name="Radhakrishnan R."/>
            <person name="Underwood A."/>
            <person name="Al-Shahib A."/>
        </authorList>
    </citation>
    <scope>NUCLEOTIDE SEQUENCE</scope>
    <source>
        <strain evidence="6">P19_London_7_VIM_2_05_10</strain>
    </source>
</reference>
<dbReference type="InterPro" id="IPR018967">
    <property type="entry name" value="FeS-contain_CDGSH-typ"/>
</dbReference>
<dbReference type="Proteomes" id="UP000045039">
    <property type="component" value="Unassembled WGS sequence"/>
</dbReference>
<dbReference type="Proteomes" id="UP000644192">
    <property type="component" value="Unassembled WGS sequence"/>
</dbReference>
<evidence type="ECO:0000313" key="11">
    <source>
        <dbReference type="EMBL" id="RPM12919.1"/>
    </source>
</evidence>
<dbReference type="EMBL" id="QORE01000006">
    <property type="protein sequence ID" value="RCI76765.1"/>
    <property type="molecule type" value="Genomic_DNA"/>
</dbReference>
<dbReference type="Gene3D" id="3.40.5.90">
    <property type="entry name" value="CDGSH iron-sulfur domain, mitoNEET-type"/>
    <property type="match status" value="1"/>
</dbReference>
<keyword evidence="3" id="KW-0408">Iron</keyword>
<evidence type="ECO:0000259" key="5">
    <source>
        <dbReference type="Pfam" id="PF09360"/>
    </source>
</evidence>
<organism evidence="6 12">
    <name type="scientific">Pseudomonas aeruginosa</name>
    <dbReference type="NCBI Taxonomy" id="287"/>
    <lineage>
        <taxon>Bacteria</taxon>
        <taxon>Pseudomonadati</taxon>
        <taxon>Pseudomonadota</taxon>
        <taxon>Gammaproteobacteria</taxon>
        <taxon>Pseudomonadales</taxon>
        <taxon>Pseudomonadaceae</taxon>
        <taxon>Pseudomonas</taxon>
    </lineage>
</organism>
<feature type="domain" description="Iron-binding zinc finger CDGSH type" evidence="5">
    <location>
        <begin position="55"/>
        <end position="77"/>
    </location>
</feature>
<dbReference type="EMBL" id="WXZT01000001">
    <property type="protein sequence ID" value="MZZ10880.1"/>
    <property type="molecule type" value="Genomic_DNA"/>
</dbReference>
<dbReference type="eggNOG" id="ENOG5031UFZ">
    <property type="taxonomic scope" value="Bacteria"/>
</dbReference>
<reference evidence="11 16" key="5">
    <citation type="submission" date="2017-08" db="EMBL/GenBank/DDBJ databases">
        <authorList>
            <person name="Feschi L."/>
            <person name="Jeukens J."/>
            <person name="Emond-Rheault J.-G."/>
            <person name="Kukavica-Ibrulj I."/>
            <person name="Boyle B."/>
            <person name="Levesque R.C."/>
        </authorList>
    </citation>
    <scope>NUCLEOTIDE SEQUENCE [LARGE SCALE GENOMIC DNA]</scope>
    <source>
        <strain evidence="11 16">PA-W36</strain>
    </source>
</reference>
<evidence type="ECO:0000256" key="2">
    <source>
        <dbReference type="ARBA" id="ARBA00022723"/>
    </source>
</evidence>
<protein>
    <submittedName>
        <fullName evidence="7">CDGSH iron-sulfur domain-containing protein</fullName>
    </submittedName>
    <submittedName>
        <fullName evidence="6">Iron-binding zinc finger CDGSH type</fullName>
    </submittedName>
</protein>
<dbReference type="GO" id="GO:0046872">
    <property type="term" value="F:metal ion binding"/>
    <property type="evidence" value="ECO:0007669"/>
    <property type="project" value="UniProtKB-KW"/>
</dbReference>
<evidence type="ECO:0000313" key="9">
    <source>
        <dbReference type="EMBL" id="RCI76765.1"/>
    </source>
</evidence>
<evidence type="ECO:0000313" key="13">
    <source>
        <dbReference type="Proteomes" id="UP000194857"/>
    </source>
</evidence>
<comment type="caution">
    <text evidence="6">The sequence shown here is derived from an EMBL/GenBank/DDBJ whole genome shotgun (WGS) entry which is preliminary data.</text>
</comment>
<gene>
    <name evidence="10" type="ORF">ALP65_03276</name>
    <name evidence="8" type="ORF">CAZ10_17490</name>
    <name evidence="9" type="ORF">DT376_00675</name>
    <name evidence="7" type="ORF">GUL26_01335</name>
    <name evidence="11" type="ORF">IPC1295_19345</name>
    <name evidence="6" type="ORF">PAERUG_P19_London_7_VIM_2_05_10_03435</name>
</gene>
<reference evidence="11 16" key="8">
    <citation type="submission" date="2019-01" db="EMBL/GenBank/DDBJ databases">
        <title>The Pseudomonas aeruginosa pan-genome provides new insights on its population structure, horizontal gene transfer and pathogenicity.</title>
        <authorList>
            <person name="Freschi L."/>
            <person name="Vincent A.T."/>
            <person name="Jeukens J."/>
            <person name="Emond-Rheault J.-G."/>
            <person name="Kukavica-Ibrulj I."/>
            <person name="Dupont M.-J."/>
            <person name="Charette S.J."/>
            <person name="Boyle B."/>
            <person name="Levesque R.C."/>
        </authorList>
    </citation>
    <scope>NUCLEOTIDE SEQUENCE [LARGE SCALE GENOMIC DNA]</scope>
    <source>
        <strain evidence="11 16">PA-W36</strain>
    </source>
</reference>
<evidence type="ECO:0000256" key="1">
    <source>
        <dbReference type="ARBA" id="ARBA00022714"/>
    </source>
</evidence>
<dbReference type="RefSeq" id="WP_003113822.1">
    <property type="nucleotide sequence ID" value="NZ_AP014839.1"/>
</dbReference>
<dbReference type="InterPro" id="IPR042216">
    <property type="entry name" value="MitoNEET_CISD"/>
</dbReference>
<evidence type="ECO:0000313" key="10">
    <source>
        <dbReference type="EMBL" id="RMS55384.1"/>
    </source>
</evidence>
<evidence type="ECO:0000313" key="12">
    <source>
        <dbReference type="Proteomes" id="UP000045039"/>
    </source>
</evidence>
<dbReference type="EMBL" id="CVVU01000206">
    <property type="protein sequence ID" value="CRP10209.1"/>
    <property type="molecule type" value="Genomic_DNA"/>
</dbReference>
<evidence type="ECO:0000313" key="14">
    <source>
        <dbReference type="Proteomes" id="UP000253594"/>
    </source>
</evidence>
<evidence type="ECO:0000313" key="7">
    <source>
        <dbReference type="EMBL" id="MZZ10880.1"/>
    </source>
</evidence>
<accession>A0A080VNQ3</accession>
<dbReference type="EMBL" id="NFFZ01000008">
    <property type="protein sequence ID" value="OTI60875.1"/>
    <property type="molecule type" value="Genomic_DNA"/>
</dbReference>
<name>A0A080VNQ3_PSEAI</name>
<dbReference type="GO" id="GO:0005737">
    <property type="term" value="C:cytoplasm"/>
    <property type="evidence" value="ECO:0007669"/>
    <property type="project" value="UniProtKB-ARBA"/>
</dbReference>
<reference evidence="9 14" key="6">
    <citation type="submission" date="2018-07" db="EMBL/GenBank/DDBJ databases">
        <title>Mechanisms of high-level aminoglycoside resistance among Gram-negative pathogens in Brazil.</title>
        <authorList>
            <person name="Ballaben A.S."/>
            <person name="Darini A.L.C."/>
            <person name="Doi Y."/>
        </authorList>
    </citation>
    <scope>NUCLEOTIDE SEQUENCE [LARGE SCALE GENOMIC DNA]</scope>
    <source>
        <strain evidence="9 14">B2-305</strain>
    </source>
</reference>
<reference evidence="13" key="4">
    <citation type="submission" date="2017-05" db="EMBL/GenBank/DDBJ databases">
        <authorList>
            <person name="Giani T."/>
            <person name="Arena F."/>
            <person name="Pollini S."/>
            <person name="Di Pilato V."/>
            <person name="D'Andrea M.M."/>
            <person name="Henrici De Angelis L."/>
            <person name="Bassetti M."/>
            <person name="Rossolini G.M."/>
        </authorList>
    </citation>
    <scope>NUCLEOTIDE SEQUENCE [LARGE SCALE GENOMIC DNA]</scope>
    <source>
        <strain evidence="13">S567_C10_BS</strain>
    </source>
</reference>
<dbReference type="Proteomes" id="UP000253594">
    <property type="component" value="Unassembled WGS sequence"/>
</dbReference>
<keyword evidence="2" id="KW-0479">Metal-binding</keyword>
<proteinExistence type="predicted"/>
<keyword evidence="1" id="KW-0001">2Fe-2S</keyword>
<dbReference type="GO" id="GO:0051537">
    <property type="term" value="F:2 iron, 2 sulfur cluster binding"/>
    <property type="evidence" value="ECO:0007669"/>
    <property type="project" value="UniProtKB-KW"/>
</dbReference>
<evidence type="ECO:0000313" key="8">
    <source>
        <dbReference type="EMBL" id="OTI60875.1"/>
    </source>
</evidence>
<reference evidence="8" key="3">
    <citation type="submission" date="2017-05" db="EMBL/GenBank/DDBJ databases">
        <authorList>
            <person name="Song R."/>
            <person name="Chenine A.L."/>
            <person name="Ruprecht R.M."/>
        </authorList>
    </citation>
    <scope>NUCLEOTIDE SEQUENCE [LARGE SCALE GENOMIC DNA]</scope>
    <source>
        <strain evidence="8">S567_C10_BS</strain>
    </source>
</reference>
<sequence>MAGDADSNSSPDLLPEVRRVSPGDTLRLCTCGASASLPDCPADCRNGLTLHATRERLLLLCRCGRSADLPYCDGSHAPSASGLKARWRRFRG</sequence>
<evidence type="ECO:0000313" key="6">
    <source>
        <dbReference type="EMBL" id="CRP10209.1"/>
    </source>
</evidence>
<reference evidence="12" key="1">
    <citation type="submission" date="2015-06" db="EMBL/GenBank/DDBJ databases">
        <authorList>
            <person name="Radhakrishnan Rajesh"/>
            <person name="Underwood Anthony"/>
            <person name="Al-Shahib Ali"/>
        </authorList>
    </citation>
    <scope>NUCLEOTIDE SEQUENCE [LARGE SCALE GENOMIC DNA]</scope>
    <source>
        <strain evidence="12">P19_London_7_VIM_2_05_10</strain>
    </source>
</reference>
<evidence type="ECO:0000256" key="4">
    <source>
        <dbReference type="ARBA" id="ARBA00023014"/>
    </source>
</evidence>
<dbReference type="Pfam" id="PF09360">
    <property type="entry name" value="zf-CDGSH"/>
    <property type="match status" value="1"/>
</dbReference>
<dbReference type="EMBL" id="RBSQ01000582">
    <property type="protein sequence ID" value="RMS55384.1"/>
    <property type="molecule type" value="Genomic_DNA"/>
</dbReference>
<dbReference type="EMBL" id="NSNE01000011">
    <property type="protein sequence ID" value="RPM12919.1"/>
    <property type="molecule type" value="Genomic_DNA"/>
</dbReference>